<accession>A0A7D9JBJ1</accession>
<proteinExistence type="predicted"/>
<dbReference type="AlphaFoldDB" id="A0A7D9JBJ1"/>
<dbReference type="EMBL" id="CACRXK020013879">
    <property type="protein sequence ID" value="CAB4025893.1"/>
    <property type="molecule type" value="Genomic_DNA"/>
</dbReference>
<evidence type="ECO:0000256" key="1">
    <source>
        <dbReference type="SAM" id="MobiDB-lite"/>
    </source>
</evidence>
<protein>
    <submittedName>
        <fullName evidence="2">Uncharacterized protein</fullName>
    </submittedName>
</protein>
<sequence>MDERVKVKIVEIEELDKYITENKLNKKGKKKDKLDAITADVLRKHQGRPIEDLLEPQHRDQASSESDQDIVLEEFGSESDPESETEDEPENEQIQTVDPVPLVVQTRYGRYAGNWALSELH</sequence>
<keyword evidence="3" id="KW-1185">Reference proteome</keyword>
<organism evidence="2 3">
    <name type="scientific">Paramuricea clavata</name>
    <name type="common">Red gorgonian</name>
    <name type="synonym">Violescent sea-whip</name>
    <dbReference type="NCBI Taxonomy" id="317549"/>
    <lineage>
        <taxon>Eukaryota</taxon>
        <taxon>Metazoa</taxon>
        <taxon>Cnidaria</taxon>
        <taxon>Anthozoa</taxon>
        <taxon>Octocorallia</taxon>
        <taxon>Malacalcyonacea</taxon>
        <taxon>Plexauridae</taxon>
        <taxon>Paramuricea</taxon>
    </lineage>
</organism>
<dbReference type="Proteomes" id="UP001152795">
    <property type="component" value="Unassembled WGS sequence"/>
</dbReference>
<reference evidence="2" key="1">
    <citation type="submission" date="2020-04" db="EMBL/GenBank/DDBJ databases">
        <authorList>
            <person name="Alioto T."/>
            <person name="Alioto T."/>
            <person name="Gomez Garrido J."/>
        </authorList>
    </citation>
    <scope>NUCLEOTIDE SEQUENCE</scope>
    <source>
        <strain evidence="2">A484AB</strain>
    </source>
</reference>
<feature type="compositionally biased region" description="Acidic residues" evidence="1">
    <location>
        <begin position="66"/>
        <end position="91"/>
    </location>
</feature>
<name>A0A7D9JBJ1_PARCT</name>
<evidence type="ECO:0000313" key="3">
    <source>
        <dbReference type="Proteomes" id="UP001152795"/>
    </source>
</evidence>
<comment type="caution">
    <text evidence="2">The sequence shown here is derived from an EMBL/GenBank/DDBJ whole genome shotgun (WGS) entry which is preliminary data.</text>
</comment>
<feature type="region of interest" description="Disordered" evidence="1">
    <location>
        <begin position="45"/>
        <end position="100"/>
    </location>
</feature>
<evidence type="ECO:0000313" key="2">
    <source>
        <dbReference type="EMBL" id="CAB4025893.1"/>
    </source>
</evidence>
<feature type="compositionally biased region" description="Basic and acidic residues" evidence="1">
    <location>
        <begin position="48"/>
        <end position="62"/>
    </location>
</feature>
<gene>
    <name evidence="2" type="ORF">PACLA_8A060519</name>
</gene>